<comment type="caution">
    <text evidence="1">The sequence shown here is derived from an EMBL/GenBank/DDBJ whole genome shotgun (WGS) entry which is preliminary data.</text>
</comment>
<dbReference type="SUPFAM" id="SSF53098">
    <property type="entry name" value="Ribonuclease H-like"/>
    <property type="match status" value="1"/>
</dbReference>
<dbReference type="InterPro" id="IPR012337">
    <property type="entry name" value="RNaseH-like_sf"/>
</dbReference>
<organism evidence="1 2">
    <name type="scientific">Acinetobacter bereziniae</name>
    <name type="common">Acinetobacter genomosp. 10</name>
    <dbReference type="NCBI Taxonomy" id="106648"/>
    <lineage>
        <taxon>Bacteria</taxon>
        <taxon>Pseudomonadati</taxon>
        <taxon>Pseudomonadota</taxon>
        <taxon>Gammaproteobacteria</taxon>
        <taxon>Moraxellales</taxon>
        <taxon>Moraxellaceae</taxon>
        <taxon>Acinetobacter</taxon>
    </lineage>
</organism>
<sequence length="299" mass="33381">MSALILDTETNSLNGYPIEIAYVPCSFERGVLEIHQKSAFDQYFSCPEPIELGSLATHHILESDIADKPSYEVFRLPENTVYLIGHNIDYDIQAIKLCDSSINVKGICTLALESGQEIFIVMPTCILRTKYDPEHGDICLSVANGFAQLDEENAKLQLQAFGKTFGYIITEIDVKDGFSEKPKKARNTKKSVEQESPQVVEKKPVISIESELQLYLDGLRACTTLAEIESTLFNVDKVGFSAEQKLEITMAKERKIAEFNQPKAIESQENISISEDTITSEDNSPALHPYQSVVDELMS</sequence>
<dbReference type="InterPro" id="IPR036397">
    <property type="entry name" value="RNaseH_sf"/>
</dbReference>
<dbReference type="AlphaFoldDB" id="A0A833UQK6"/>
<dbReference type="CDD" id="cd06127">
    <property type="entry name" value="DEDDh"/>
    <property type="match status" value="1"/>
</dbReference>
<evidence type="ECO:0000313" key="1">
    <source>
        <dbReference type="EMBL" id="KAF1026099.1"/>
    </source>
</evidence>
<dbReference type="GO" id="GO:0003676">
    <property type="term" value="F:nucleic acid binding"/>
    <property type="evidence" value="ECO:0007669"/>
    <property type="project" value="InterPro"/>
</dbReference>
<dbReference type="EMBL" id="WNDP01000028">
    <property type="protein sequence ID" value="KAF1026099.1"/>
    <property type="molecule type" value="Genomic_DNA"/>
</dbReference>
<reference evidence="2" key="1">
    <citation type="journal article" date="2020" name="MBio">
        <title>Horizontal gene transfer to a defensive symbiont with a reduced genome amongst a multipartite beetle microbiome.</title>
        <authorList>
            <person name="Waterworth S.C."/>
            <person name="Florez L.V."/>
            <person name="Rees E.R."/>
            <person name="Hertweck C."/>
            <person name="Kaltenpoth M."/>
            <person name="Kwan J.C."/>
        </authorList>
    </citation>
    <scope>NUCLEOTIDE SEQUENCE [LARGE SCALE GENOMIC DNA]</scope>
</reference>
<name>A0A833UQK6_ACIBZ</name>
<accession>A0A833UQK6</accession>
<protein>
    <recommendedName>
        <fullName evidence="3">Exonuclease domain-containing protein</fullName>
    </recommendedName>
</protein>
<evidence type="ECO:0000313" key="2">
    <source>
        <dbReference type="Proteomes" id="UP000490535"/>
    </source>
</evidence>
<dbReference type="Gene3D" id="3.30.420.10">
    <property type="entry name" value="Ribonuclease H-like superfamily/Ribonuclease H"/>
    <property type="match status" value="1"/>
</dbReference>
<gene>
    <name evidence="1" type="ORF">GAK29_01500</name>
</gene>
<proteinExistence type="predicted"/>
<evidence type="ECO:0008006" key="3">
    <source>
        <dbReference type="Google" id="ProtNLM"/>
    </source>
</evidence>
<dbReference type="Proteomes" id="UP000490535">
    <property type="component" value="Unassembled WGS sequence"/>
</dbReference>